<dbReference type="Gene3D" id="1.20.58.610">
    <property type="entry name" value="Cdc37, Hsp90 binding domain"/>
    <property type="match status" value="1"/>
</dbReference>
<dbReference type="GO" id="GO:0050821">
    <property type="term" value="P:protein stabilization"/>
    <property type="evidence" value="ECO:0007669"/>
    <property type="project" value="TreeGrafter"/>
</dbReference>
<feature type="coiled-coil region" evidence="6">
    <location>
        <begin position="184"/>
        <end position="218"/>
    </location>
</feature>
<feature type="region of interest" description="Disordered" evidence="7">
    <location>
        <begin position="268"/>
        <end position="296"/>
    </location>
</feature>
<evidence type="ECO:0000256" key="7">
    <source>
        <dbReference type="SAM" id="MobiDB-lite"/>
    </source>
</evidence>
<dbReference type="GO" id="GO:0031072">
    <property type="term" value="F:heat shock protein binding"/>
    <property type="evidence" value="ECO:0007669"/>
    <property type="project" value="TreeGrafter"/>
</dbReference>
<protein>
    <recommendedName>
        <fullName evidence="5">Hsp90 chaperone protein kinase-targeting subunit</fullName>
    </recommendedName>
</protein>
<evidence type="ECO:0000256" key="6">
    <source>
        <dbReference type="SAM" id="Coils"/>
    </source>
</evidence>
<dbReference type="Pfam" id="PF08565">
    <property type="entry name" value="CDC37_M"/>
    <property type="match status" value="1"/>
</dbReference>
<dbReference type="GO" id="GO:0051082">
    <property type="term" value="F:unfolded protein binding"/>
    <property type="evidence" value="ECO:0007669"/>
    <property type="project" value="TreeGrafter"/>
</dbReference>
<dbReference type="GO" id="GO:0019901">
    <property type="term" value="F:protein kinase binding"/>
    <property type="evidence" value="ECO:0007669"/>
    <property type="project" value="InterPro"/>
</dbReference>
<dbReference type="InterPro" id="IPR013874">
    <property type="entry name" value="Cdc37_Hsp90-bd"/>
</dbReference>
<dbReference type="SMART" id="SM01071">
    <property type="entry name" value="CDC37_N"/>
    <property type="match status" value="1"/>
</dbReference>
<feature type="domain" description="Cdc37 Hsp90 binding" evidence="9">
    <location>
        <begin position="264"/>
        <end position="448"/>
    </location>
</feature>
<evidence type="ECO:0000256" key="4">
    <source>
        <dbReference type="ARBA" id="ARBA00023186"/>
    </source>
</evidence>
<dbReference type="EMBL" id="HBHK01011791">
    <property type="protein sequence ID" value="CAD9681734.1"/>
    <property type="molecule type" value="Transcribed_RNA"/>
</dbReference>
<dbReference type="InterPro" id="IPR004918">
    <property type="entry name" value="Cdc37"/>
</dbReference>
<dbReference type="GO" id="GO:0006457">
    <property type="term" value="P:protein folding"/>
    <property type="evidence" value="ECO:0007669"/>
    <property type="project" value="TreeGrafter"/>
</dbReference>
<dbReference type="InterPro" id="IPR013873">
    <property type="entry name" value="Cdc37_C"/>
</dbReference>
<dbReference type="PANTHER" id="PTHR12800">
    <property type="entry name" value="CDC37-RELATED"/>
    <property type="match status" value="1"/>
</dbReference>
<feature type="compositionally biased region" description="Basic and acidic residues" evidence="7">
    <location>
        <begin position="86"/>
        <end position="100"/>
    </location>
</feature>
<evidence type="ECO:0000313" key="11">
    <source>
        <dbReference type="EMBL" id="CAD9681734.1"/>
    </source>
</evidence>
<dbReference type="AlphaFoldDB" id="A0A7S2RVM9"/>
<dbReference type="SUPFAM" id="SSF101391">
    <property type="entry name" value="Hsp90 co-chaperone CDC37"/>
    <property type="match status" value="1"/>
</dbReference>
<dbReference type="SMART" id="SM01069">
    <property type="entry name" value="CDC37_C"/>
    <property type="match status" value="1"/>
</dbReference>
<evidence type="ECO:0000256" key="3">
    <source>
        <dbReference type="ARBA" id="ARBA00022490"/>
    </source>
</evidence>
<evidence type="ECO:0000256" key="2">
    <source>
        <dbReference type="ARBA" id="ARBA00006222"/>
    </source>
</evidence>
<reference evidence="12" key="1">
    <citation type="submission" date="2021-01" db="EMBL/GenBank/DDBJ databases">
        <authorList>
            <person name="Corre E."/>
            <person name="Pelletier E."/>
            <person name="Niang G."/>
            <person name="Scheremetjew M."/>
            <person name="Finn R."/>
            <person name="Kale V."/>
            <person name="Holt S."/>
            <person name="Cochrane G."/>
            <person name="Meng A."/>
            <person name="Brown T."/>
            <person name="Cohen L."/>
        </authorList>
    </citation>
    <scope>NUCLEOTIDE SEQUENCE</scope>
    <source>
        <strain evidence="12">NY070348D</strain>
    </source>
</reference>
<feature type="region of interest" description="Disordered" evidence="7">
    <location>
        <begin position="441"/>
        <end position="470"/>
    </location>
</feature>
<dbReference type="EMBL" id="HBHK01011792">
    <property type="protein sequence ID" value="CAD9681737.1"/>
    <property type="molecule type" value="Transcribed_RNA"/>
</dbReference>
<dbReference type="Gene3D" id="6.10.140.250">
    <property type="match status" value="1"/>
</dbReference>
<gene>
    <name evidence="11" type="ORF">QSP1433_LOCUS7412</name>
    <name evidence="12" type="ORF">QSP1433_LOCUS7413</name>
</gene>
<dbReference type="Pfam" id="PF08564">
    <property type="entry name" value="CDC37_C"/>
    <property type="match status" value="1"/>
</dbReference>
<proteinExistence type="inferred from homology"/>
<keyword evidence="3" id="KW-0963">Cytoplasm</keyword>
<evidence type="ECO:0000259" key="9">
    <source>
        <dbReference type="SMART" id="SM01070"/>
    </source>
</evidence>
<feature type="domain" description="Cdc37 C-terminal" evidence="8">
    <location>
        <begin position="465"/>
        <end position="533"/>
    </location>
</feature>
<feature type="region of interest" description="Disordered" evidence="7">
    <location>
        <begin position="86"/>
        <end position="129"/>
    </location>
</feature>
<dbReference type="GO" id="GO:0051087">
    <property type="term" value="F:protein-folding chaperone binding"/>
    <property type="evidence" value="ECO:0007669"/>
    <property type="project" value="TreeGrafter"/>
</dbReference>
<evidence type="ECO:0000259" key="8">
    <source>
        <dbReference type="SMART" id="SM01069"/>
    </source>
</evidence>
<dbReference type="InterPro" id="IPR038189">
    <property type="entry name" value="Cdc37_Hsp90-bd_sf"/>
</dbReference>
<keyword evidence="4" id="KW-0143">Chaperone</keyword>
<evidence type="ECO:0000313" key="12">
    <source>
        <dbReference type="EMBL" id="CAD9681737.1"/>
    </source>
</evidence>
<dbReference type="Pfam" id="PF03234">
    <property type="entry name" value="CDC37_N"/>
    <property type="match status" value="1"/>
</dbReference>
<dbReference type="SMART" id="SM01070">
    <property type="entry name" value="CDC37_M"/>
    <property type="match status" value="1"/>
</dbReference>
<evidence type="ECO:0000256" key="1">
    <source>
        <dbReference type="ARBA" id="ARBA00004496"/>
    </source>
</evidence>
<feature type="domain" description="Cdc37 N-terminal" evidence="10">
    <location>
        <begin position="144"/>
        <end position="261"/>
    </location>
</feature>
<dbReference type="InterPro" id="IPR013855">
    <property type="entry name" value="Cdc37_N_dom"/>
</dbReference>
<evidence type="ECO:0000256" key="5">
    <source>
        <dbReference type="ARBA" id="ARBA00031396"/>
    </source>
</evidence>
<keyword evidence="6" id="KW-0175">Coiled coil</keyword>
<sequence>MAPAMKVTLKYEPADESLHTILKLTLPRKWKEGPTLKLKETFVEEFNKKHGDKKMMDLAKVHLLCMNGNELADNDIVCQSFQTGEHLRVKDGPPPQRREPPSAGTHLKSAAKAPVPNSTPTPLSSNAGDNVSSAAALEAAKNISFDYSKWDRLDLSDDDGDDCHPNIDKASWKRLMGQKREERRKNEEEKIAAFNAKIEKYKKKAKEIQAKIDGGDHEPQLLVDVHDAREQEKKYQARLDHFLATRKLTADDVCETSTDHTVVASDASITPIQPPPGVPAPSTTSSGGMMPEKPRDESLEYDTYIRACRDTVTKYASLRGDEASEQYLLEHPELLNEHAEGHLLLMTLDICMKHLKEKNEKGGLNPKVEKAYEADELAIARQHLLIQFVLTLSKSKHCDPRDMIKPFFAKTSKNSSQRVDGFEEDLLAFVQRIRNRAKEKIENGEESPLAPRQEVELEEEYEPAGLGPGGLDPNEVLAQLPLEMQEAFVTQDTERLKKCLEAMTEEEASRHMQMCIDSGLWVPGPNDPLVGSE</sequence>
<evidence type="ECO:0000259" key="10">
    <source>
        <dbReference type="SMART" id="SM01071"/>
    </source>
</evidence>
<dbReference type="PANTHER" id="PTHR12800:SF4">
    <property type="entry name" value="HSP90 CO-CHAPERONE CDC37"/>
    <property type="match status" value="1"/>
</dbReference>
<comment type="subcellular location">
    <subcellularLocation>
        <location evidence="1">Cytoplasm</location>
    </subcellularLocation>
</comment>
<comment type="similarity">
    <text evidence="2">Belongs to the CDC37 family.</text>
</comment>
<dbReference type="GO" id="GO:0005737">
    <property type="term" value="C:cytoplasm"/>
    <property type="evidence" value="ECO:0007669"/>
    <property type="project" value="UniProtKB-SubCell"/>
</dbReference>
<name>A0A7S2RVM9_9STRA</name>
<feature type="compositionally biased region" description="Polar residues" evidence="7">
    <location>
        <begin position="116"/>
        <end position="129"/>
    </location>
</feature>
<organism evidence="12">
    <name type="scientific">Mucochytrium quahogii</name>
    <dbReference type="NCBI Taxonomy" id="96639"/>
    <lineage>
        <taxon>Eukaryota</taxon>
        <taxon>Sar</taxon>
        <taxon>Stramenopiles</taxon>
        <taxon>Bigyra</taxon>
        <taxon>Labyrinthulomycetes</taxon>
        <taxon>Thraustochytrida</taxon>
        <taxon>Thraustochytriidae</taxon>
        <taxon>Mucochytrium</taxon>
    </lineage>
</organism>
<accession>A0A7S2RVM9</accession>